<dbReference type="InterPro" id="IPR045324">
    <property type="entry name" value="Small_multidrug_res"/>
</dbReference>
<evidence type="ECO:0000313" key="9">
    <source>
        <dbReference type="EMBL" id="EST22453.1"/>
    </source>
</evidence>
<evidence type="ECO:0000256" key="8">
    <source>
        <dbReference type="SAM" id="Phobius"/>
    </source>
</evidence>
<comment type="caution">
    <text evidence="9">The sequence shown here is derived from an EMBL/GenBank/DDBJ whole genome shotgun (WGS) entry which is preliminary data.</text>
</comment>
<dbReference type="AlphaFoldDB" id="V6JRU7"/>
<evidence type="ECO:0008006" key="11">
    <source>
        <dbReference type="Google" id="ProtNLM"/>
    </source>
</evidence>
<dbReference type="Gene3D" id="1.10.3730.20">
    <property type="match status" value="1"/>
</dbReference>
<evidence type="ECO:0000256" key="4">
    <source>
        <dbReference type="ARBA" id="ARBA00022692"/>
    </source>
</evidence>
<comment type="subcellular location">
    <subcellularLocation>
        <location evidence="1 7">Cell membrane</location>
        <topology evidence="1 7">Multi-pass membrane protein</topology>
    </subcellularLocation>
</comment>
<dbReference type="HOGENOM" id="CLU_1609883_0_0_11"/>
<dbReference type="InterPro" id="IPR037185">
    <property type="entry name" value="EmrE-like"/>
</dbReference>
<dbReference type="FunFam" id="1.10.3730.20:FF:000001">
    <property type="entry name" value="Quaternary ammonium compound resistance transporter SugE"/>
    <property type="match status" value="1"/>
</dbReference>
<evidence type="ECO:0000256" key="5">
    <source>
        <dbReference type="ARBA" id="ARBA00022989"/>
    </source>
</evidence>
<dbReference type="PANTHER" id="PTHR30561">
    <property type="entry name" value="SMR FAMILY PROTON-DEPENDENT DRUG EFFLUX TRANSPORTER SUGE"/>
    <property type="match status" value="1"/>
</dbReference>
<evidence type="ECO:0000256" key="1">
    <source>
        <dbReference type="ARBA" id="ARBA00004651"/>
    </source>
</evidence>
<keyword evidence="6 8" id="KW-0472">Membrane</keyword>
<evidence type="ECO:0000256" key="6">
    <source>
        <dbReference type="ARBA" id="ARBA00023136"/>
    </source>
</evidence>
<dbReference type="GO" id="GO:0022857">
    <property type="term" value="F:transmembrane transporter activity"/>
    <property type="evidence" value="ECO:0007669"/>
    <property type="project" value="InterPro"/>
</dbReference>
<dbReference type="EMBL" id="AWQX01000300">
    <property type="protein sequence ID" value="EST22453.1"/>
    <property type="molecule type" value="Genomic_DNA"/>
</dbReference>
<dbReference type="PATRIC" id="fig|1352936.5.peg.7230"/>
<evidence type="ECO:0000256" key="3">
    <source>
        <dbReference type="ARBA" id="ARBA00022475"/>
    </source>
</evidence>
<keyword evidence="3" id="KW-1003">Cell membrane</keyword>
<keyword evidence="4 7" id="KW-0812">Transmembrane</keyword>
<keyword evidence="10" id="KW-1185">Reference proteome</keyword>
<gene>
    <name evidence="9" type="ORF">M878_34735</name>
</gene>
<comment type="similarity">
    <text evidence="7">Belongs to the drug/metabolite transporter (DMT) superfamily. Small multidrug resistance (SMR) (TC 2.A.7.1) family.</text>
</comment>
<keyword evidence="2" id="KW-0813">Transport</keyword>
<organism evidence="9 10">
    <name type="scientific">Streptomyces roseochromogenus subsp. oscitans DS 12.976</name>
    <dbReference type="NCBI Taxonomy" id="1352936"/>
    <lineage>
        <taxon>Bacteria</taxon>
        <taxon>Bacillati</taxon>
        <taxon>Actinomycetota</taxon>
        <taxon>Actinomycetes</taxon>
        <taxon>Kitasatosporales</taxon>
        <taxon>Streptomycetaceae</taxon>
        <taxon>Streptomyces</taxon>
    </lineage>
</organism>
<dbReference type="STRING" id="1352936.M878_34735"/>
<dbReference type="PANTHER" id="PTHR30561:SF1">
    <property type="entry name" value="MULTIDRUG TRANSPORTER EMRE"/>
    <property type="match status" value="1"/>
</dbReference>
<dbReference type="InterPro" id="IPR000390">
    <property type="entry name" value="Small_drug/metabolite_transptr"/>
</dbReference>
<feature type="transmembrane region" description="Helical" evidence="8">
    <location>
        <begin position="142"/>
        <end position="161"/>
    </location>
</feature>
<feature type="transmembrane region" description="Helical" evidence="8">
    <location>
        <begin position="117"/>
        <end position="136"/>
    </location>
</feature>
<evidence type="ECO:0000256" key="7">
    <source>
        <dbReference type="RuleBase" id="RU003942"/>
    </source>
</evidence>
<dbReference type="GO" id="GO:0005886">
    <property type="term" value="C:plasma membrane"/>
    <property type="evidence" value="ECO:0007669"/>
    <property type="project" value="UniProtKB-SubCell"/>
</dbReference>
<dbReference type="SUPFAM" id="SSF103481">
    <property type="entry name" value="Multidrug resistance efflux transporter EmrE"/>
    <property type="match status" value="1"/>
</dbReference>
<protein>
    <recommendedName>
        <fullName evidence="11">Ligand-binding protein SH3</fullName>
    </recommendedName>
</protein>
<feature type="transmembrane region" description="Helical" evidence="8">
    <location>
        <begin position="87"/>
        <end position="105"/>
    </location>
</feature>
<evidence type="ECO:0000256" key="2">
    <source>
        <dbReference type="ARBA" id="ARBA00022448"/>
    </source>
</evidence>
<sequence>MVRLGQDVLLARNPLVLSPSASPPRSPLLAESRRSGRSYAVLGDPTGDLLPALCTFVHMGYLTLAGAIAAEVAATTAMKYSEGFSRLWPSLVTALGYLVSFALLAQTLKTVQIGTAYAIWSGVGTATIAVLGLLLFGEGLSVVKVGGILLIIGGVIVLNLGGASH</sequence>
<evidence type="ECO:0000313" key="10">
    <source>
        <dbReference type="Proteomes" id="UP000017984"/>
    </source>
</evidence>
<dbReference type="Pfam" id="PF00893">
    <property type="entry name" value="Multi_Drug_Res"/>
    <property type="match status" value="1"/>
</dbReference>
<name>V6JRU7_STRRC</name>
<proteinExistence type="inferred from homology"/>
<keyword evidence="5 8" id="KW-1133">Transmembrane helix</keyword>
<reference evidence="9 10" key="1">
    <citation type="journal article" date="2014" name="Genome Announc.">
        <title>Draft Genome Sequence of Streptomyces roseochromogenes subsp. oscitans DS 12.976, Producer of the Aminocoumarin Antibiotic Clorobiocin.</title>
        <authorList>
            <person name="Ruckert C."/>
            <person name="Kalinowski J."/>
            <person name="Heide L."/>
            <person name="Apel A.K."/>
        </authorList>
    </citation>
    <scope>NUCLEOTIDE SEQUENCE [LARGE SCALE GENOMIC DNA]</scope>
    <source>
        <strain evidence="9 10">DS 12.976</strain>
    </source>
</reference>
<accession>V6JRU7</accession>
<dbReference type="Proteomes" id="UP000017984">
    <property type="component" value="Chromosome"/>
</dbReference>